<dbReference type="EMBL" id="LIAE01004847">
    <property type="protein sequence ID" value="PAV93643.1"/>
    <property type="molecule type" value="Genomic_DNA"/>
</dbReference>
<keyword evidence="2" id="KW-1185">Reference proteome</keyword>
<evidence type="ECO:0000313" key="1">
    <source>
        <dbReference type="EMBL" id="PAV93643.1"/>
    </source>
</evidence>
<evidence type="ECO:0000313" key="2">
    <source>
        <dbReference type="Proteomes" id="UP000218231"/>
    </source>
</evidence>
<organism evidence="1 2">
    <name type="scientific">Diploscapter pachys</name>
    <dbReference type="NCBI Taxonomy" id="2018661"/>
    <lineage>
        <taxon>Eukaryota</taxon>
        <taxon>Metazoa</taxon>
        <taxon>Ecdysozoa</taxon>
        <taxon>Nematoda</taxon>
        <taxon>Chromadorea</taxon>
        <taxon>Rhabditida</taxon>
        <taxon>Rhabditina</taxon>
        <taxon>Rhabditomorpha</taxon>
        <taxon>Rhabditoidea</taxon>
        <taxon>Rhabditidae</taxon>
        <taxon>Diploscapter</taxon>
    </lineage>
</organism>
<protein>
    <submittedName>
        <fullName evidence="1">Uncharacterized protein</fullName>
    </submittedName>
</protein>
<proteinExistence type="predicted"/>
<comment type="caution">
    <text evidence="1">The sequence shown here is derived from an EMBL/GenBank/DDBJ whole genome shotgun (WGS) entry which is preliminary data.</text>
</comment>
<sequence length="108" mass="12579">MCKGWRCRSDRTFQHRPWERTCPAIASCLPTQSQGKAHLAMGPLFIPSAVEARRQEWRDIQRQRLIVDNLVQQHAGNRRGQNPGTEMSTGVEIPWDIIHRPENRQLIR</sequence>
<name>A0A2A2M5H0_9BILA</name>
<accession>A0A2A2M5H0</accession>
<reference evidence="1 2" key="1">
    <citation type="journal article" date="2017" name="Curr. Biol.">
        <title>Genome architecture and evolution of a unichromosomal asexual nematode.</title>
        <authorList>
            <person name="Fradin H."/>
            <person name="Zegar C."/>
            <person name="Gutwein M."/>
            <person name="Lucas J."/>
            <person name="Kovtun M."/>
            <person name="Corcoran D."/>
            <person name="Baugh L.R."/>
            <person name="Kiontke K."/>
            <person name="Gunsalus K."/>
            <person name="Fitch D.H."/>
            <person name="Piano F."/>
        </authorList>
    </citation>
    <scope>NUCLEOTIDE SEQUENCE [LARGE SCALE GENOMIC DNA]</scope>
    <source>
        <strain evidence="1">PF1309</strain>
    </source>
</reference>
<dbReference type="Proteomes" id="UP000218231">
    <property type="component" value="Unassembled WGS sequence"/>
</dbReference>
<dbReference type="AlphaFoldDB" id="A0A2A2M5H0"/>
<gene>
    <name evidence="1" type="ORF">WR25_01247</name>
</gene>